<feature type="compositionally biased region" description="Basic residues" evidence="1">
    <location>
        <begin position="8"/>
        <end position="17"/>
    </location>
</feature>
<protein>
    <submittedName>
        <fullName evidence="2">22242_t:CDS:1</fullName>
    </submittedName>
</protein>
<comment type="caution">
    <text evidence="2">The sequence shown here is derived from an EMBL/GenBank/DDBJ whole genome shotgun (WGS) entry which is preliminary data.</text>
</comment>
<evidence type="ECO:0000313" key="3">
    <source>
        <dbReference type="Proteomes" id="UP000789405"/>
    </source>
</evidence>
<feature type="region of interest" description="Disordered" evidence="1">
    <location>
        <begin position="70"/>
        <end position="91"/>
    </location>
</feature>
<evidence type="ECO:0000313" key="2">
    <source>
        <dbReference type="EMBL" id="CAG8755193.1"/>
    </source>
</evidence>
<keyword evidence="3" id="KW-1185">Reference proteome</keyword>
<feature type="non-terminal residue" evidence="2">
    <location>
        <position position="1"/>
    </location>
</feature>
<sequence>TSTSLEKKKSKTHKSHKVKDTDTPPLVSVPTSKKEKQSLKPLSQNEQSRLEKIIEKIIEKVLNEKFGTITTAPFQPEAEISKIPADSEDDE</sequence>
<dbReference type="EMBL" id="CAJVPY010016067">
    <property type="protein sequence ID" value="CAG8755193.1"/>
    <property type="molecule type" value="Genomic_DNA"/>
</dbReference>
<organism evidence="2 3">
    <name type="scientific">Dentiscutata erythropus</name>
    <dbReference type="NCBI Taxonomy" id="1348616"/>
    <lineage>
        <taxon>Eukaryota</taxon>
        <taxon>Fungi</taxon>
        <taxon>Fungi incertae sedis</taxon>
        <taxon>Mucoromycota</taxon>
        <taxon>Glomeromycotina</taxon>
        <taxon>Glomeromycetes</taxon>
        <taxon>Diversisporales</taxon>
        <taxon>Gigasporaceae</taxon>
        <taxon>Dentiscutata</taxon>
    </lineage>
</organism>
<accession>A0A9N9NTA2</accession>
<reference evidence="2" key="1">
    <citation type="submission" date="2021-06" db="EMBL/GenBank/DDBJ databases">
        <authorList>
            <person name="Kallberg Y."/>
            <person name="Tangrot J."/>
            <person name="Rosling A."/>
        </authorList>
    </citation>
    <scope>NUCLEOTIDE SEQUENCE</scope>
    <source>
        <strain evidence="2">MA453B</strain>
    </source>
</reference>
<gene>
    <name evidence="2" type="ORF">DERYTH_LOCUS17261</name>
</gene>
<evidence type="ECO:0000256" key="1">
    <source>
        <dbReference type="SAM" id="MobiDB-lite"/>
    </source>
</evidence>
<name>A0A9N9NTA2_9GLOM</name>
<proteinExistence type="predicted"/>
<dbReference type="OrthoDB" id="10629055at2759"/>
<feature type="region of interest" description="Disordered" evidence="1">
    <location>
        <begin position="1"/>
        <end position="47"/>
    </location>
</feature>
<dbReference type="Proteomes" id="UP000789405">
    <property type="component" value="Unassembled WGS sequence"/>
</dbReference>
<dbReference type="AlphaFoldDB" id="A0A9N9NTA2"/>